<dbReference type="InterPro" id="IPR027860">
    <property type="entry name" value="DUF4429"/>
</dbReference>
<organism evidence="3 4">
    <name type="scientific">Sporolactobacillus shoreicorticis</name>
    <dbReference type="NCBI Taxonomy" id="1923877"/>
    <lineage>
        <taxon>Bacteria</taxon>
        <taxon>Bacillati</taxon>
        <taxon>Bacillota</taxon>
        <taxon>Bacilli</taxon>
        <taxon>Bacillales</taxon>
        <taxon>Sporolactobacillaceae</taxon>
        <taxon>Sporolactobacillus</taxon>
    </lineage>
</organism>
<comment type="caution">
    <text evidence="3">The sequence shown here is derived from an EMBL/GenBank/DDBJ whole genome shotgun (WGS) entry which is preliminary data.</text>
</comment>
<dbReference type="Pfam" id="PF14472">
    <property type="entry name" value="DUF4429"/>
    <property type="match status" value="1"/>
</dbReference>
<feature type="domain" description="SHOCT" evidence="1">
    <location>
        <begin position="135"/>
        <end position="162"/>
    </location>
</feature>
<protein>
    <submittedName>
        <fullName evidence="3">SHOCT domain-containing protein</fullName>
    </submittedName>
</protein>
<evidence type="ECO:0000313" key="3">
    <source>
        <dbReference type="EMBL" id="MFD2694949.1"/>
    </source>
</evidence>
<name>A0ABW5S792_9BACL</name>
<dbReference type="Proteomes" id="UP001597399">
    <property type="component" value="Unassembled WGS sequence"/>
</dbReference>
<dbReference type="EMBL" id="JBHUMQ010000034">
    <property type="protein sequence ID" value="MFD2694949.1"/>
    <property type="molecule type" value="Genomic_DNA"/>
</dbReference>
<feature type="domain" description="DUF4429" evidence="2">
    <location>
        <begin position="29"/>
        <end position="117"/>
    </location>
</feature>
<dbReference type="Pfam" id="PF09851">
    <property type="entry name" value="SHOCT"/>
    <property type="match status" value="1"/>
</dbReference>
<evidence type="ECO:0000259" key="1">
    <source>
        <dbReference type="Pfam" id="PF09851"/>
    </source>
</evidence>
<keyword evidence="4" id="KW-1185">Reference proteome</keyword>
<reference evidence="4" key="1">
    <citation type="journal article" date="2019" name="Int. J. Syst. Evol. Microbiol.">
        <title>The Global Catalogue of Microorganisms (GCM) 10K type strain sequencing project: providing services to taxonomists for standard genome sequencing and annotation.</title>
        <authorList>
            <consortium name="The Broad Institute Genomics Platform"/>
            <consortium name="The Broad Institute Genome Sequencing Center for Infectious Disease"/>
            <person name="Wu L."/>
            <person name="Ma J."/>
        </authorList>
    </citation>
    <scope>NUCLEOTIDE SEQUENCE [LARGE SCALE GENOMIC DNA]</scope>
    <source>
        <strain evidence="4">TISTR 2466</strain>
    </source>
</reference>
<evidence type="ECO:0000313" key="4">
    <source>
        <dbReference type="Proteomes" id="UP001597399"/>
    </source>
</evidence>
<dbReference type="InterPro" id="IPR018649">
    <property type="entry name" value="SHOCT"/>
</dbReference>
<sequence length="164" mass="18274">MFRKKEQSIDANLYNKIFKFPKIHKTTVAIDDNFVHIFRKGANAALTIGLSGEKSIPISSIMSVQIKKPGIATSGYIQFGVLGGLENQGILKAVRDENSVIFVKKELDQALELKQYVEQLITNKSVSAPKPDTAEQIKKFAELHDQGILTDEEFEAKKQQLLGI</sequence>
<gene>
    <name evidence="3" type="ORF">ACFSUE_15140</name>
</gene>
<proteinExistence type="predicted"/>
<dbReference type="RefSeq" id="WP_253064542.1">
    <property type="nucleotide sequence ID" value="NZ_JAMXWM010000031.1"/>
</dbReference>
<evidence type="ECO:0000259" key="2">
    <source>
        <dbReference type="Pfam" id="PF14472"/>
    </source>
</evidence>
<accession>A0ABW5S792</accession>